<dbReference type="Pfam" id="PF01497">
    <property type="entry name" value="Peripla_BP_2"/>
    <property type="match status" value="1"/>
</dbReference>
<gene>
    <name evidence="3" type="primary">fecB</name>
    <name evidence="3" type="ORF">JCM31826_03520</name>
</gene>
<dbReference type="EMBL" id="BHZE01000002">
    <property type="protein sequence ID" value="GCD76870.1"/>
    <property type="molecule type" value="Genomic_DNA"/>
</dbReference>
<accession>A0A401XIM9</accession>
<keyword evidence="1" id="KW-0732">Signal</keyword>
<comment type="caution">
    <text evidence="3">The sequence shown here is derived from an EMBL/GenBank/DDBJ whole genome shotgun (WGS) entry which is preliminary data.</text>
</comment>
<reference evidence="3 4" key="1">
    <citation type="submission" date="2018-11" db="EMBL/GenBank/DDBJ databases">
        <title>Schleiferia aggregans sp. nov., a moderately thermophilic heterotrophic bacterium isolated from microbial mats at a terrestrial hot spring.</title>
        <authorList>
            <person name="Iino T."/>
            <person name="Ohkuma M."/>
            <person name="Haruta S."/>
        </authorList>
    </citation>
    <scope>NUCLEOTIDE SEQUENCE [LARGE SCALE GENOMIC DNA]</scope>
    <source>
        <strain evidence="3 4">LA</strain>
    </source>
</reference>
<dbReference type="InterPro" id="IPR050902">
    <property type="entry name" value="ABC_Transporter_SBP"/>
</dbReference>
<keyword evidence="4" id="KW-1185">Reference proteome</keyword>
<dbReference type="Proteomes" id="UP000286715">
    <property type="component" value="Unassembled WGS sequence"/>
</dbReference>
<dbReference type="AlphaFoldDB" id="A0A401XIM9"/>
<dbReference type="NCBIfam" id="NF038402">
    <property type="entry name" value="TroA_like"/>
    <property type="match status" value="1"/>
</dbReference>
<protein>
    <submittedName>
        <fullName evidence="3">Iron ABC transporter</fullName>
    </submittedName>
</protein>
<evidence type="ECO:0000259" key="2">
    <source>
        <dbReference type="PROSITE" id="PS50983"/>
    </source>
</evidence>
<dbReference type="InterPro" id="IPR002491">
    <property type="entry name" value="ABC_transptr_periplasmic_BD"/>
</dbReference>
<dbReference type="RefSeq" id="WP_124396936.1">
    <property type="nucleotide sequence ID" value="NZ_BHZE01000002.1"/>
</dbReference>
<dbReference type="OrthoDB" id="9816357at2"/>
<sequence>MRVVSLVPSLTELLYHLGVDVVGITKFCVHPEEWYRTKPRVGGTKNPDINRIKELKPDLILANKEENRKEDVEQLRQFSQVLVTNITTINDALEAIRLIGRVCNVVQAAEKLVHSIIELWKPLQGSADGARVLYLIWRKPYMAAGTDTYIHHVLQHLGFSNAVNQSRYPVVDEKSIRLMNPELIFLSSEPYPFREKHLAEFQGMAPTAHVRLVDGEAFSWYGYRMIPAASYFYLLIHDINEMKR</sequence>
<dbReference type="PANTHER" id="PTHR30535:SF35">
    <property type="entry name" value="PERIPLASMIC BINDING PROTEIN"/>
    <property type="match status" value="1"/>
</dbReference>
<dbReference type="PROSITE" id="PS50983">
    <property type="entry name" value="FE_B12_PBP"/>
    <property type="match status" value="1"/>
</dbReference>
<dbReference type="Gene3D" id="3.40.50.1980">
    <property type="entry name" value="Nitrogenase molybdenum iron protein domain"/>
    <property type="match status" value="2"/>
</dbReference>
<evidence type="ECO:0000313" key="3">
    <source>
        <dbReference type="EMBL" id="GCD76870.1"/>
    </source>
</evidence>
<name>A0A401XIM9_9FLAO</name>
<evidence type="ECO:0000313" key="4">
    <source>
        <dbReference type="Proteomes" id="UP000286715"/>
    </source>
</evidence>
<dbReference type="InterPro" id="IPR054828">
    <property type="entry name" value="Vit_B12_bind_prot"/>
</dbReference>
<dbReference type="PANTHER" id="PTHR30535">
    <property type="entry name" value="VITAMIN B12-BINDING PROTEIN"/>
    <property type="match status" value="1"/>
</dbReference>
<organism evidence="3 4">
    <name type="scientific">Thermaurantimonas aggregans</name>
    <dbReference type="NCBI Taxonomy" id="2173829"/>
    <lineage>
        <taxon>Bacteria</taxon>
        <taxon>Pseudomonadati</taxon>
        <taxon>Bacteroidota</taxon>
        <taxon>Flavobacteriia</taxon>
        <taxon>Flavobacteriales</taxon>
        <taxon>Schleiferiaceae</taxon>
        <taxon>Thermaurantimonas</taxon>
    </lineage>
</organism>
<proteinExistence type="predicted"/>
<evidence type="ECO:0000256" key="1">
    <source>
        <dbReference type="ARBA" id="ARBA00022729"/>
    </source>
</evidence>
<feature type="domain" description="Fe/B12 periplasmic-binding" evidence="2">
    <location>
        <begin position="2"/>
        <end position="244"/>
    </location>
</feature>
<dbReference type="SUPFAM" id="SSF53807">
    <property type="entry name" value="Helical backbone' metal receptor"/>
    <property type="match status" value="1"/>
</dbReference>